<dbReference type="Pfam" id="PF00249">
    <property type="entry name" value="Myb_DNA-binding"/>
    <property type="match status" value="2"/>
</dbReference>
<gene>
    <name evidence="8" type="ORF">AYBTSS11_LOCUS11297</name>
</gene>
<dbReference type="GO" id="GO:0030154">
    <property type="term" value="P:cell differentiation"/>
    <property type="evidence" value="ECO:0007669"/>
    <property type="project" value="TreeGrafter"/>
</dbReference>
<dbReference type="Proteomes" id="UP001189624">
    <property type="component" value="Chromosome 3"/>
</dbReference>
<evidence type="ECO:0000256" key="1">
    <source>
        <dbReference type="ARBA" id="ARBA00004123"/>
    </source>
</evidence>
<dbReference type="InterPro" id="IPR017930">
    <property type="entry name" value="Myb_dom"/>
</dbReference>
<dbReference type="CDD" id="cd00167">
    <property type="entry name" value="SANT"/>
    <property type="match status" value="2"/>
</dbReference>
<feature type="compositionally biased region" description="Polar residues" evidence="5">
    <location>
        <begin position="129"/>
        <end position="157"/>
    </location>
</feature>
<feature type="domain" description="HTH myb-type" evidence="7">
    <location>
        <begin position="13"/>
        <end position="69"/>
    </location>
</feature>
<dbReference type="InterPro" id="IPR009057">
    <property type="entry name" value="Homeodomain-like_sf"/>
</dbReference>
<evidence type="ECO:0000259" key="6">
    <source>
        <dbReference type="PROSITE" id="PS50090"/>
    </source>
</evidence>
<keyword evidence="3" id="KW-0238">DNA-binding</keyword>
<evidence type="ECO:0000313" key="8">
    <source>
        <dbReference type="EMBL" id="CAJ1943320.1"/>
    </source>
</evidence>
<dbReference type="GO" id="GO:0000976">
    <property type="term" value="F:transcription cis-regulatory region binding"/>
    <property type="evidence" value="ECO:0007669"/>
    <property type="project" value="TreeGrafter"/>
</dbReference>
<keyword evidence="9" id="KW-1185">Reference proteome</keyword>
<dbReference type="GO" id="GO:0005634">
    <property type="term" value="C:nucleus"/>
    <property type="evidence" value="ECO:0007669"/>
    <property type="project" value="UniProtKB-SubCell"/>
</dbReference>
<dbReference type="PROSITE" id="PS51294">
    <property type="entry name" value="HTH_MYB"/>
    <property type="match status" value="2"/>
</dbReference>
<evidence type="ECO:0000259" key="7">
    <source>
        <dbReference type="PROSITE" id="PS51294"/>
    </source>
</evidence>
<name>A0AA86SDA9_9FABA</name>
<dbReference type="FunFam" id="1.10.10.60:FF:000001">
    <property type="entry name" value="MYB-related transcription factor"/>
    <property type="match status" value="1"/>
</dbReference>
<evidence type="ECO:0000313" key="9">
    <source>
        <dbReference type="Proteomes" id="UP001189624"/>
    </source>
</evidence>
<evidence type="ECO:0000256" key="5">
    <source>
        <dbReference type="SAM" id="MobiDB-lite"/>
    </source>
</evidence>
<dbReference type="EMBL" id="OY731400">
    <property type="protein sequence ID" value="CAJ1943320.1"/>
    <property type="molecule type" value="Genomic_DNA"/>
</dbReference>
<dbReference type="InterPro" id="IPR001005">
    <property type="entry name" value="SANT/Myb"/>
</dbReference>
<dbReference type="AlphaFoldDB" id="A0AA86SDA9"/>
<dbReference type="SUPFAM" id="SSF46689">
    <property type="entry name" value="Homeodomain-like"/>
    <property type="match status" value="1"/>
</dbReference>
<accession>A0AA86SDA9</accession>
<protein>
    <submittedName>
        <fullName evidence="8">Uncharacterized protein</fullName>
    </submittedName>
</protein>
<feature type="domain" description="HTH myb-type" evidence="7">
    <location>
        <begin position="70"/>
        <end position="120"/>
    </location>
</feature>
<evidence type="ECO:0000256" key="4">
    <source>
        <dbReference type="ARBA" id="ARBA00023242"/>
    </source>
</evidence>
<keyword evidence="2" id="KW-0677">Repeat</keyword>
<evidence type="ECO:0000256" key="3">
    <source>
        <dbReference type="ARBA" id="ARBA00023125"/>
    </source>
</evidence>
<dbReference type="InterPro" id="IPR015495">
    <property type="entry name" value="Myb_TF_plants"/>
</dbReference>
<feature type="domain" description="Myb-like" evidence="6">
    <location>
        <begin position="66"/>
        <end position="116"/>
    </location>
</feature>
<sequence>MAPKIINNGTGKRSAINRGSWTPEEDRKLAQCIETHGAKRWKTVALKSGLKRCGKSCRLRWLNYLRPNIKRGNISDEEEDLILRLHRLLGNRWSLIAGRLPGRTDNEIKNYWNSHLCKKLNKKEERPESSTTQEITGQNLNAGHNNPAMSENEVATNESGTLDVTFNVDDFFNFSAESSGLDWLNKYLELDKIPECTKTSQ</sequence>
<dbReference type="PANTHER" id="PTHR47998:SF38">
    <property type="entry name" value="MYB TRANSCRIPTION FACTOR"/>
    <property type="match status" value="1"/>
</dbReference>
<comment type="subcellular location">
    <subcellularLocation>
        <location evidence="1">Nucleus</location>
    </subcellularLocation>
</comment>
<dbReference type="Gramene" id="rna-AYBTSS11_LOCUS11297">
    <property type="protein sequence ID" value="CAJ1943320.1"/>
    <property type="gene ID" value="gene-AYBTSS11_LOCUS11297"/>
</dbReference>
<dbReference type="PROSITE" id="PS50090">
    <property type="entry name" value="MYB_LIKE"/>
    <property type="match status" value="2"/>
</dbReference>
<dbReference type="Gene3D" id="1.10.10.60">
    <property type="entry name" value="Homeodomain-like"/>
    <property type="match status" value="2"/>
</dbReference>
<evidence type="ECO:0000256" key="2">
    <source>
        <dbReference type="ARBA" id="ARBA00022737"/>
    </source>
</evidence>
<dbReference type="FunFam" id="1.10.10.60:FF:000254">
    <property type="entry name" value="transcription repressor MYB5-like"/>
    <property type="match status" value="1"/>
</dbReference>
<reference evidence="8" key="1">
    <citation type="submission" date="2023-10" db="EMBL/GenBank/DDBJ databases">
        <authorList>
            <person name="Domelevo Entfellner J.-B."/>
        </authorList>
    </citation>
    <scope>NUCLEOTIDE SEQUENCE</scope>
</reference>
<dbReference type="PANTHER" id="PTHR47998">
    <property type="entry name" value="TRANSCRIPTION FACTOR MYB51-LIKE ISOFORM X1"/>
    <property type="match status" value="1"/>
</dbReference>
<dbReference type="SMART" id="SM00717">
    <property type="entry name" value="SANT"/>
    <property type="match status" value="2"/>
</dbReference>
<keyword evidence="4" id="KW-0539">Nucleus</keyword>
<organism evidence="8 9">
    <name type="scientific">Sphenostylis stenocarpa</name>
    <dbReference type="NCBI Taxonomy" id="92480"/>
    <lineage>
        <taxon>Eukaryota</taxon>
        <taxon>Viridiplantae</taxon>
        <taxon>Streptophyta</taxon>
        <taxon>Embryophyta</taxon>
        <taxon>Tracheophyta</taxon>
        <taxon>Spermatophyta</taxon>
        <taxon>Magnoliopsida</taxon>
        <taxon>eudicotyledons</taxon>
        <taxon>Gunneridae</taxon>
        <taxon>Pentapetalae</taxon>
        <taxon>rosids</taxon>
        <taxon>fabids</taxon>
        <taxon>Fabales</taxon>
        <taxon>Fabaceae</taxon>
        <taxon>Papilionoideae</taxon>
        <taxon>50 kb inversion clade</taxon>
        <taxon>NPAAA clade</taxon>
        <taxon>indigoferoid/millettioid clade</taxon>
        <taxon>Phaseoleae</taxon>
        <taxon>Sphenostylis</taxon>
    </lineage>
</organism>
<dbReference type="GO" id="GO:0006355">
    <property type="term" value="P:regulation of DNA-templated transcription"/>
    <property type="evidence" value="ECO:0007669"/>
    <property type="project" value="TreeGrafter"/>
</dbReference>
<proteinExistence type="predicted"/>
<feature type="region of interest" description="Disordered" evidence="5">
    <location>
        <begin position="122"/>
        <end position="157"/>
    </location>
</feature>
<feature type="domain" description="Myb-like" evidence="6">
    <location>
        <begin position="13"/>
        <end position="65"/>
    </location>
</feature>